<dbReference type="Pfam" id="PF00677">
    <property type="entry name" value="Lum_binding"/>
    <property type="match status" value="2"/>
</dbReference>
<keyword evidence="8" id="KW-0677">Repeat</keyword>
<evidence type="ECO:0000313" key="13">
    <source>
        <dbReference type="Proteomes" id="UP000001887"/>
    </source>
</evidence>
<evidence type="ECO:0000313" key="12">
    <source>
        <dbReference type="EMBL" id="ADB17266.1"/>
    </source>
</evidence>
<dbReference type="SUPFAM" id="SSF63380">
    <property type="entry name" value="Riboflavin synthase domain-like"/>
    <property type="match status" value="2"/>
</dbReference>
<dbReference type="GO" id="GO:0009231">
    <property type="term" value="P:riboflavin biosynthetic process"/>
    <property type="evidence" value="ECO:0007669"/>
    <property type="project" value="UniProtKB-KW"/>
</dbReference>
<dbReference type="FunFam" id="2.40.30.20:FF:000004">
    <property type="entry name" value="Riboflavin synthase, alpha subunit"/>
    <property type="match status" value="1"/>
</dbReference>
<dbReference type="AlphaFoldDB" id="D2R5T4"/>
<dbReference type="PANTHER" id="PTHR21098:SF12">
    <property type="entry name" value="RIBOFLAVIN SYNTHASE"/>
    <property type="match status" value="1"/>
</dbReference>
<dbReference type="NCBIfam" id="NF006767">
    <property type="entry name" value="PRK09289.1"/>
    <property type="match status" value="1"/>
</dbReference>
<evidence type="ECO:0000256" key="3">
    <source>
        <dbReference type="ARBA" id="ARBA00004887"/>
    </source>
</evidence>
<evidence type="ECO:0000256" key="7">
    <source>
        <dbReference type="ARBA" id="ARBA00022679"/>
    </source>
</evidence>
<dbReference type="InterPro" id="IPR023366">
    <property type="entry name" value="ATP_synth_asu-like_sf"/>
</dbReference>
<feature type="domain" description="Lumazine-binding" evidence="11">
    <location>
        <begin position="1"/>
        <end position="89"/>
    </location>
</feature>
<gene>
    <name evidence="12" type="ordered locus">Psta_2597</name>
</gene>
<evidence type="ECO:0000256" key="10">
    <source>
        <dbReference type="PROSITE-ProRule" id="PRU00524"/>
    </source>
</evidence>
<evidence type="ECO:0000256" key="1">
    <source>
        <dbReference type="ARBA" id="ARBA00000968"/>
    </source>
</evidence>
<dbReference type="STRING" id="530564.Psta_2597"/>
<evidence type="ECO:0000256" key="6">
    <source>
        <dbReference type="ARBA" id="ARBA00022619"/>
    </source>
</evidence>
<dbReference type="eggNOG" id="COG0307">
    <property type="taxonomic scope" value="Bacteria"/>
</dbReference>
<comment type="function">
    <text evidence="2">Catalyzes the dismutation of two molecules of 6,7-dimethyl-8-ribityllumazine, resulting in the formation of riboflavin and 5-amino-6-(D-ribitylamino)uracil.</text>
</comment>
<evidence type="ECO:0000259" key="11">
    <source>
        <dbReference type="PROSITE" id="PS51177"/>
    </source>
</evidence>
<dbReference type="EC" id="2.5.1.9" evidence="4 9"/>
<evidence type="ECO:0000256" key="9">
    <source>
        <dbReference type="NCBIfam" id="TIGR00187"/>
    </source>
</evidence>
<accession>D2R5T4</accession>
<dbReference type="InterPro" id="IPR001783">
    <property type="entry name" value="Lumazine-bd"/>
</dbReference>
<feature type="repeat" description="Lumazine-binding" evidence="10">
    <location>
        <begin position="90"/>
        <end position="186"/>
    </location>
</feature>
<dbReference type="PIRSF" id="PIRSF000498">
    <property type="entry name" value="Riboflavin_syn_A"/>
    <property type="match status" value="1"/>
</dbReference>
<dbReference type="KEGG" id="psl:Psta_2597"/>
<evidence type="ECO:0000256" key="5">
    <source>
        <dbReference type="ARBA" id="ARBA00013950"/>
    </source>
</evidence>
<dbReference type="GO" id="GO:0004746">
    <property type="term" value="F:riboflavin synthase activity"/>
    <property type="evidence" value="ECO:0007669"/>
    <property type="project" value="UniProtKB-UniRule"/>
</dbReference>
<dbReference type="InterPro" id="IPR026017">
    <property type="entry name" value="Lumazine-bd_dom"/>
</dbReference>
<evidence type="ECO:0000256" key="2">
    <source>
        <dbReference type="ARBA" id="ARBA00002803"/>
    </source>
</evidence>
<dbReference type="Gene3D" id="2.40.30.20">
    <property type="match status" value="2"/>
</dbReference>
<comment type="catalytic activity">
    <reaction evidence="1">
        <text>2 6,7-dimethyl-8-(1-D-ribityl)lumazine + H(+) = 5-amino-6-(D-ribitylamino)uracil + riboflavin</text>
        <dbReference type="Rhea" id="RHEA:20772"/>
        <dbReference type="ChEBI" id="CHEBI:15378"/>
        <dbReference type="ChEBI" id="CHEBI:15934"/>
        <dbReference type="ChEBI" id="CHEBI:57986"/>
        <dbReference type="ChEBI" id="CHEBI:58201"/>
        <dbReference type="EC" id="2.5.1.9"/>
    </reaction>
</comment>
<comment type="pathway">
    <text evidence="3">Cofactor biosynthesis; riboflavin biosynthesis; riboflavin from 2-hydroxy-3-oxobutyl phosphate and 5-amino-6-(D-ribitylamino)uracil: step 2/2.</text>
</comment>
<keyword evidence="7" id="KW-0808">Transferase</keyword>
<feature type="repeat" description="Lumazine-binding" evidence="10">
    <location>
        <begin position="1"/>
        <end position="89"/>
    </location>
</feature>
<keyword evidence="13" id="KW-1185">Reference proteome</keyword>
<proteinExistence type="predicted"/>
<sequence length="192" mass="20794">MKGKVAKLDEQDVGVRLSIEAPEIAKTVAIGDSICISGCCLTVVKKNTKTMVFEAGRETLSRTSLGRLEIGSSVNLERSLAVGDRLGGHFVTGHIDCTGTVMKVREEGAWSYLTFRIPRRIASQIAAKGSITIDGVSLTVVDAELDRFSVALIPHTLSMTTLGELVVGDLVNLETDILAKYLERQLQSTKRF</sequence>
<dbReference type="PROSITE" id="PS51177">
    <property type="entry name" value="LUMAZINE_BIND"/>
    <property type="match status" value="2"/>
</dbReference>
<dbReference type="NCBIfam" id="TIGR00187">
    <property type="entry name" value="ribE"/>
    <property type="match status" value="1"/>
</dbReference>
<reference evidence="12 13" key="1">
    <citation type="journal article" date="2009" name="Stand. Genomic Sci.">
        <title>Complete genome sequence of Pirellula staleyi type strain (ATCC 27377).</title>
        <authorList>
            <person name="Clum A."/>
            <person name="Tindall B.J."/>
            <person name="Sikorski J."/>
            <person name="Ivanova N."/>
            <person name="Mavrommatis K."/>
            <person name="Lucas S."/>
            <person name="Glavina del Rio T."/>
            <person name="Nolan M."/>
            <person name="Chen F."/>
            <person name="Tice H."/>
            <person name="Pitluck S."/>
            <person name="Cheng J.F."/>
            <person name="Chertkov O."/>
            <person name="Brettin T."/>
            <person name="Han C."/>
            <person name="Detter J.C."/>
            <person name="Kuske C."/>
            <person name="Bruce D."/>
            <person name="Goodwin L."/>
            <person name="Ovchinikova G."/>
            <person name="Pati A."/>
            <person name="Mikhailova N."/>
            <person name="Chen A."/>
            <person name="Palaniappan K."/>
            <person name="Land M."/>
            <person name="Hauser L."/>
            <person name="Chang Y.J."/>
            <person name="Jeffries C.D."/>
            <person name="Chain P."/>
            <person name="Rohde M."/>
            <person name="Goker M."/>
            <person name="Bristow J."/>
            <person name="Eisen J.A."/>
            <person name="Markowitz V."/>
            <person name="Hugenholtz P."/>
            <person name="Kyrpides N.C."/>
            <person name="Klenk H.P."/>
            <person name="Lapidus A."/>
        </authorList>
    </citation>
    <scope>NUCLEOTIDE SEQUENCE [LARGE SCALE GENOMIC DNA]</scope>
    <source>
        <strain evidence="13">ATCC 27377 / DSM 6068 / ICPB 4128</strain>
    </source>
</reference>
<name>D2R5T4_PIRSD</name>
<feature type="domain" description="Lumazine-binding" evidence="11">
    <location>
        <begin position="90"/>
        <end position="186"/>
    </location>
</feature>
<dbReference type="InterPro" id="IPR017938">
    <property type="entry name" value="Riboflavin_synthase-like_b-brl"/>
</dbReference>
<keyword evidence="6" id="KW-0686">Riboflavin biosynthesis</keyword>
<evidence type="ECO:0000256" key="8">
    <source>
        <dbReference type="ARBA" id="ARBA00022737"/>
    </source>
</evidence>
<organism evidence="12 13">
    <name type="scientific">Pirellula staleyi (strain ATCC 27377 / DSM 6068 / ICPB 4128)</name>
    <name type="common">Pirella staleyi</name>
    <dbReference type="NCBI Taxonomy" id="530564"/>
    <lineage>
        <taxon>Bacteria</taxon>
        <taxon>Pseudomonadati</taxon>
        <taxon>Planctomycetota</taxon>
        <taxon>Planctomycetia</taxon>
        <taxon>Pirellulales</taxon>
        <taxon>Pirellulaceae</taxon>
        <taxon>Pirellula</taxon>
    </lineage>
</organism>
<protein>
    <recommendedName>
        <fullName evidence="5 9">Riboflavin synthase</fullName>
        <ecNumber evidence="4 9">2.5.1.9</ecNumber>
    </recommendedName>
</protein>
<dbReference type="PANTHER" id="PTHR21098">
    <property type="entry name" value="RIBOFLAVIN SYNTHASE ALPHA CHAIN"/>
    <property type="match status" value="1"/>
</dbReference>
<evidence type="ECO:0000256" key="4">
    <source>
        <dbReference type="ARBA" id="ARBA00012827"/>
    </source>
</evidence>
<dbReference type="CDD" id="cd00402">
    <property type="entry name" value="Riboflavin_synthase_like"/>
    <property type="match status" value="1"/>
</dbReference>
<dbReference type="Proteomes" id="UP000001887">
    <property type="component" value="Chromosome"/>
</dbReference>
<dbReference type="HOGENOM" id="CLU_034388_2_2_0"/>
<dbReference type="EMBL" id="CP001848">
    <property type="protein sequence ID" value="ADB17266.1"/>
    <property type="molecule type" value="Genomic_DNA"/>
</dbReference>